<evidence type="ECO:0000313" key="8">
    <source>
        <dbReference type="EMBL" id="MRV70464.1"/>
    </source>
</evidence>
<dbReference type="CDD" id="cd03461">
    <property type="entry name" value="1_2-HQD"/>
    <property type="match status" value="1"/>
</dbReference>
<comment type="cofactor">
    <cofactor evidence="1">
        <name>Fe(3+)</name>
        <dbReference type="ChEBI" id="CHEBI:29034"/>
    </cofactor>
</comment>
<reference evidence="8 9" key="1">
    <citation type="submission" date="2019-11" db="EMBL/GenBank/DDBJ databases">
        <title>Novel species isolated from a subtropical stream in China.</title>
        <authorList>
            <person name="Lu H."/>
        </authorList>
    </citation>
    <scope>NUCLEOTIDE SEQUENCE [LARGE SCALE GENOMIC DNA]</scope>
    <source>
        <strain evidence="8 9">FT92W</strain>
    </source>
</reference>
<keyword evidence="4 8" id="KW-0223">Dioxygenase</keyword>
<accession>A0A7X2IIF7</accession>
<dbReference type="GO" id="GO:0008199">
    <property type="term" value="F:ferric iron binding"/>
    <property type="evidence" value="ECO:0007669"/>
    <property type="project" value="InterPro"/>
</dbReference>
<dbReference type="AlphaFoldDB" id="A0A7X2IIF7"/>
<dbReference type="PROSITE" id="PS00083">
    <property type="entry name" value="INTRADIOL_DIOXYGENAS"/>
    <property type="match status" value="1"/>
</dbReference>
<dbReference type="InterPro" id="IPR039390">
    <property type="entry name" value="1_2-HQD/HQD"/>
</dbReference>
<evidence type="ECO:0000256" key="3">
    <source>
        <dbReference type="ARBA" id="ARBA00022723"/>
    </source>
</evidence>
<name>A0A7X2IIF7_9BURK</name>
<comment type="similarity">
    <text evidence="2">Belongs to the intradiol ring-cleavage dioxygenase family.</text>
</comment>
<dbReference type="EMBL" id="WKJJ01000001">
    <property type="protein sequence ID" value="MRV70464.1"/>
    <property type="molecule type" value="Genomic_DNA"/>
</dbReference>
<protein>
    <submittedName>
        <fullName evidence="8">6-chlorohydroxyquinol-1,2-dioxygenase</fullName>
    </submittedName>
</protein>
<dbReference type="GO" id="GO:0018576">
    <property type="term" value="F:catechol 1,2-dioxygenase activity"/>
    <property type="evidence" value="ECO:0007669"/>
    <property type="project" value="InterPro"/>
</dbReference>
<evidence type="ECO:0000256" key="1">
    <source>
        <dbReference type="ARBA" id="ARBA00001965"/>
    </source>
</evidence>
<dbReference type="GO" id="GO:0009712">
    <property type="term" value="P:catechol-containing compound metabolic process"/>
    <property type="evidence" value="ECO:0007669"/>
    <property type="project" value="InterPro"/>
</dbReference>
<sequence>MQINPEHRLTAAVIEQLGQCPDRRLQQISGALIRHLHDFIREVELQPEEWLGAIRFLTRTGQACDDKRQEFVLLSDLLGASMLVDQMANRKPAGATASSVLGPFYVEGAPERANGADLAALPGPRVHVSGTVRDLAGAPIASALLDVWQTAPNGLYHVQDKDQPEHHLCGKLRSRADGSYDFITLEPVSYPIPTDGPAGQYLQAMGRHPYRPAHLHFIVTAPGYQPLVTQLFTAGDPYLDSDAVFGVKPELVIEYQRQADGNMGVAFDFVLEPVQAR</sequence>
<dbReference type="Pfam" id="PF04444">
    <property type="entry name" value="Dioxygenase_N"/>
    <property type="match status" value="1"/>
</dbReference>
<evidence type="ECO:0000313" key="9">
    <source>
        <dbReference type="Proteomes" id="UP000446768"/>
    </source>
</evidence>
<dbReference type="Proteomes" id="UP000446768">
    <property type="component" value="Unassembled WGS sequence"/>
</dbReference>
<dbReference type="SUPFAM" id="SSF49482">
    <property type="entry name" value="Aromatic compound dioxygenase"/>
    <property type="match status" value="1"/>
</dbReference>
<dbReference type="PANTHER" id="PTHR33711:SF7">
    <property type="entry name" value="INTRADIOL RING-CLEAVAGE DIOXYGENASES DOMAIN-CONTAINING PROTEIN-RELATED"/>
    <property type="match status" value="1"/>
</dbReference>
<feature type="domain" description="Intradiol ring-cleavage dioxygenases" evidence="7">
    <location>
        <begin position="128"/>
        <end position="156"/>
    </location>
</feature>
<dbReference type="RefSeq" id="WP_154370936.1">
    <property type="nucleotide sequence ID" value="NZ_WKJJ01000001.1"/>
</dbReference>
<gene>
    <name evidence="8" type="ORF">GJ700_01840</name>
</gene>
<evidence type="ECO:0000256" key="4">
    <source>
        <dbReference type="ARBA" id="ARBA00022964"/>
    </source>
</evidence>
<evidence type="ECO:0000256" key="6">
    <source>
        <dbReference type="ARBA" id="ARBA00023004"/>
    </source>
</evidence>
<proteinExistence type="inferred from homology"/>
<dbReference type="PANTHER" id="PTHR33711">
    <property type="entry name" value="DIOXYGENASE, PUTATIVE (AFU_ORTHOLOGUE AFUA_2G02910)-RELATED"/>
    <property type="match status" value="1"/>
</dbReference>
<evidence type="ECO:0000259" key="7">
    <source>
        <dbReference type="PROSITE" id="PS00083"/>
    </source>
</evidence>
<dbReference type="Pfam" id="PF00775">
    <property type="entry name" value="Dioxygenase_C"/>
    <property type="match status" value="1"/>
</dbReference>
<dbReference type="Gene3D" id="2.60.130.10">
    <property type="entry name" value="Aromatic compound dioxygenase"/>
    <property type="match status" value="1"/>
</dbReference>
<evidence type="ECO:0000256" key="2">
    <source>
        <dbReference type="ARBA" id="ARBA00007825"/>
    </source>
</evidence>
<dbReference type="InterPro" id="IPR000627">
    <property type="entry name" value="Intradiol_dOase_C"/>
</dbReference>
<dbReference type="InterPro" id="IPR007535">
    <property type="entry name" value="Catechol_dOase_N"/>
</dbReference>
<comment type="caution">
    <text evidence="8">The sequence shown here is derived from an EMBL/GenBank/DDBJ whole genome shotgun (WGS) entry which is preliminary data.</text>
</comment>
<keyword evidence="9" id="KW-1185">Reference proteome</keyword>
<keyword evidence="3" id="KW-0479">Metal-binding</keyword>
<organism evidence="8 9">
    <name type="scientific">Pseudoduganella rivuli</name>
    <dbReference type="NCBI Taxonomy" id="2666085"/>
    <lineage>
        <taxon>Bacteria</taxon>
        <taxon>Pseudomonadati</taxon>
        <taxon>Pseudomonadota</taxon>
        <taxon>Betaproteobacteria</taxon>
        <taxon>Burkholderiales</taxon>
        <taxon>Oxalobacteraceae</taxon>
        <taxon>Telluria group</taxon>
        <taxon>Pseudoduganella</taxon>
    </lineage>
</organism>
<dbReference type="InterPro" id="IPR050770">
    <property type="entry name" value="Intradiol_RC_Dioxygenase"/>
</dbReference>
<dbReference type="InterPro" id="IPR015889">
    <property type="entry name" value="Intradiol_dOase_core"/>
</dbReference>
<evidence type="ECO:0000256" key="5">
    <source>
        <dbReference type="ARBA" id="ARBA00023002"/>
    </source>
</evidence>
<keyword evidence="6" id="KW-0408">Iron</keyword>
<keyword evidence="5" id="KW-0560">Oxidoreductase</keyword>